<comment type="catalytic activity">
    <reaction evidence="2">
        <text>2 GTP = 3',3'-c-di-GMP + 2 diphosphate</text>
        <dbReference type="Rhea" id="RHEA:24898"/>
        <dbReference type="ChEBI" id="CHEBI:33019"/>
        <dbReference type="ChEBI" id="CHEBI:37565"/>
        <dbReference type="ChEBI" id="CHEBI:58805"/>
        <dbReference type="EC" id="2.7.7.65"/>
    </reaction>
</comment>
<dbReference type="Gene3D" id="3.30.70.270">
    <property type="match status" value="1"/>
</dbReference>
<evidence type="ECO:0000259" key="5">
    <source>
        <dbReference type="PROSITE" id="PS50887"/>
    </source>
</evidence>
<comment type="caution">
    <text evidence="6">The sequence shown here is derived from an EMBL/GenBank/DDBJ whole genome shotgun (WGS) entry which is preliminary data.</text>
</comment>
<accession>A0A5B2V4Q6</accession>
<name>A0A5B2V4Q6_9HYPH</name>
<sequence>MGRAPANQNGWPRRTGLPGSPSRPDRPGGSITTLSVPMAERRVSSTSAHRVSGTTCSALRPRRGGSTSAKLNASPPHVLPTSTAVPRPTEGSAGAGPGSLASSVRAPAIMGHWIIMGHPLPRSPFPGKKRAGGGGRRVRTSLSIAANSAPGTGNALPIGDTGARKVRALSRPEIMFPLVYDTDIERHATAAEIGAILAAYRGCAERDGRAPLDVLRDRLSPGIQVHLEIVAPSPDGYRFLQVGPAIVAACGRDLTGRLLADAPAEIARPLTSLFDRVVADGRPLFTVQRSLDARAVRVWDRLVLPARAPEGEDRLLVALLPRVRREDLLDAVLEASCDGIMSLRAVRDRGGEVVDAVIMSANGRACDYAGHPVWRLVDGSLRDLFPGLLGTGFWERCVKVVEERTTERFEINLSHARRDTWLRLTVAPLEDGFVMSFNDITDLQYALFEAEVSRQELAAEIEQRQALEAELRRLSITDDLTGVLNRRGFANAVRAQTAVARRYGHDLALLALDIDHFKHVNDRFGHAAGDTVLMAVAALFVDSARVDIDIVGRVGGEEFMVLLPHTALGGALAFAERLRRSLADTDIAVGGERVRITTSIGLRAFGPGISPEQMLLDADKALYRAKALGRNRTVVFEGADSLAPADPA</sequence>
<dbReference type="PANTHER" id="PTHR45138:SF9">
    <property type="entry name" value="DIGUANYLATE CYCLASE DGCM-RELATED"/>
    <property type="match status" value="1"/>
</dbReference>
<feature type="region of interest" description="Disordered" evidence="4">
    <location>
        <begin position="1"/>
        <end position="100"/>
    </location>
</feature>
<dbReference type="InterPro" id="IPR043128">
    <property type="entry name" value="Rev_trsase/Diguanyl_cyclase"/>
</dbReference>
<dbReference type="CDD" id="cd01949">
    <property type="entry name" value="GGDEF"/>
    <property type="match status" value="1"/>
</dbReference>
<evidence type="ECO:0000313" key="6">
    <source>
        <dbReference type="EMBL" id="KAA2233129.1"/>
    </source>
</evidence>
<keyword evidence="3" id="KW-0175">Coiled coil</keyword>
<dbReference type="EMBL" id="VUOA01000056">
    <property type="protein sequence ID" value="KAA2233129.1"/>
    <property type="molecule type" value="Genomic_DNA"/>
</dbReference>
<dbReference type="InterPro" id="IPR029787">
    <property type="entry name" value="Nucleotide_cyclase"/>
</dbReference>
<evidence type="ECO:0000256" key="2">
    <source>
        <dbReference type="ARBA" id="ARBA00034247"/>
    </source>
</evidence>
<dbReference type="InterPro" id="IPR035965">
    <property type="entry name" value="PAS-like_dom_sf"/>
</dbReference>
<dbReference type="Pfam" id="PF00990">
    <property type="entry name" value="GGDEF"/>
    <property type="match status" value="1"/>
</dbReference>
<feature type="domain" description="GGDEF" evidence="5">
    <location>
        <begin position="505"/>
        <end position="638"/>
    </location>
</feature>
<dbReference type="EC" id="2.7.7.65" evidence="1"/>
<dbReference type="SUPFAM" id="SSF55073">
    <property type="entry name" value="Nucleotide cyclase"/>
    <property type="match status" value="1"/>
</dbReference>
<reference evidence="6 7" key="1">
    <citation type="submission" date="2019-09" db="EMBL/GenBank/DDBJ databases">
        <title>Salinarimonas rosea gen. nov., sp. nov., a new member of the a-2 subgroup of the Proteobacteria.</title>
        <authorList>
            <person name="Liu J."/>
        </authorList>
    </citation>
    <scope>NUCLEOTIDE SEQUENCE [LARGE SCALE GENOMIC DNA]</scope>
    <source>
        <strain evidence="6 7">BN140002</strain>
    </source>
</reference>
<dbReference type="AlphaFoldDB" id="A0A5B2V4Q6"/>
<dbReference type="InterPro" id="IPR000160">
    <property type="entry name" value="GGDEF_dom"/>
</dbReference>
<keyword evidence="7" id="KW-1185">Reference proteome</keyword>
<gene>
    <name evidence="6" type="ORF">F0L46_24745</name>
</gene>
<feature type="compositionally biased region" description="Polar residues" evidence="4">
    <location>
        <begin position="1"/>
        <end position="10"/>
    </location>
</feature>
<protein>
    <recommendedName>
        <fullName evidence="1">diguanylate cyclase</fullName>
        <ecNumber evidence="1">2.7.7.65</ecNumber>
    </recommendedName>
</protein>
<dbReference type="Proteomes" id="UP000323142">
    <property type="component" value="Unassembled WGS sequence"/>
</dbReference>
<dbReference type="SUPFAM" id="SSF55785">
    <property type="entry name" value="PYP-like sensor domain (PAS domain)"/>
    <property type="match status" value="1"/>
</dbReference>
<dbReference type="Pfam" id="PF08448">
    <property type="entry name" value="PAS_4"/>
    <property type="match status" value="2"/>
</dbReference>
<dbReference type="InterPro" id="IPR050469">
    <property type="entry name" value="Diguanylate_Cyclase"/>
</dbReference>
<evidence type="ECO:0000256" key="1">
    <source>
        <dbReference type="ARBA" id="ARBA00012528"/>
    </source>
</evidence>
<evidence type="ECO:0000256" key="3">
    <source>
        <dbReference type="SAM" id="Coils"/>
    </source>
</evidence>
<evidence type="ECO:0000313" key="7">
    <source>
        <dbReference type="Proteomes" id="UP000323142"/>
    </source>
</evidence>
<organism evidence="6 7">
    <name type="scientific">Salinarimonas soli</name>
    <dbReference type="NCBI Taxonomy" id="1638099"/>
    <lineage>
        <taxon>Bacteria</taxon>
        <taxon>Pseudomonadati</taxon>
        <taxon>Pseudomonadota</taxon>
        <taxon>Alphaproteobacteria</taxon>
        <taxon>Hyphomicrobiales</taxon>
        <taxon>Salinarimonadaceae</taxon>
        <taxon>Salinarimonas</taxon>
    </lineage>
</organism>
<dbReference type="Gene3D" id="3.30.450.20">
    <property type="entry name" value="PAS domain"/>
    <property type="match status" value="1"/>
</dbReference>
<proteinExistence type="predicted"/>
<dbReference type="NCBIfam" id="TIGR00254">
    <property type="entry name" value="GGDEF"/>
    <property type="match status" value="1"/>
</dbReference>
<dbReference type="GO" id="GO:0052621">
    <property type="term" value="F:diguanylate cyclase activity"/>
    <property type="evidence" value="ECO:0007669"/>
    <property type="project" value="UniProtKB-EC"/>
</dbReference>
<dbReference type="FunFam" id="3.30.70.270:FF:000001">
    <property type="entry name" value="Diguanylate cyclase domain protein"/>
    <property type="match status" value="1"/>
</dbReference>
<reference evidence="6 7" key="2">
    <citation type="submission" date="2019-09" db="EMBL/GenBank/DDBJ databases">
        <authorList>
            <person name="Jin C."/>
        </authorList>
    </citation>
    <scope>NUCLEOTIDE SEQUENCE [LARGE SCALE GENOMIC DNA]</scope>
    <source>
        <strain evidence="6 7">BN140002</strain>
    </source>
</reference>
<dbReference type="PANTHER" id="PTHR45138">
    <property type="entry name" value="REGULATORY COMPONENTS OF SENSORY TRANSDUCTION SYSTEM"/>
    <property type="match status" value="1"/>
</dbReference>
<dbReference type="InterPro" id="IPR013656">
    <property type="entry name" value="PAS_4"/>
</dbReference>
<feature type="compositionally biased region" description="Low complexity" evidence="4">
    <location>
        <begin position="16"/>
        <end position="30"/>
    </location>
</feature>
<dbReference type="SMART" id="SM00267">
    <property type="entry name" value="GGDEF"/>
    <property type="match status" value="1"/>
</dbReference>
<dbReference type="PROSITE" id="PS50887">
    <property type="entry name" value="GGDEF"/>
    <property type="match status" value="1"/>
</dbReference>
<dbReference type="OrthoDB" id="9812260at2"/>
<feature type="coiled-coil region" evidence="3">
    <location>
        <begin position="450"/>
        <end position="477"/>
    </location>
</feature>
<evidence type="ECO:0000256" key="4">
    <source>
        <dbReference type="SAM" id="MobiDB-lite"/>
    </source>
</evidence>
<feature type="compositionally biased region" description="Polar residues" evidence="4">
    <location>
        <begin position="44"/>
        <end position="57"/>
    </location>
</feature>